<evidence type="ECO:0000256" key="8">
    <source>
        <dbReference type="SAM" id="MobiDB-lite"/>
    </source>
</evidence>
<keyword evidence="4 7" id="KW-0547">Nucleotide-binding</keyword>
<dbReference type="PANTHER" id="PTHR43289:SF6">
    <property type="entry name" value="SERINE_THREONINE-PROTEIN KINASE NEKL-3"/>
    <property type="match status" value="1"/>
</dbReference>
<dbReference type="SUPFAM" id="SSF56112">
    <property type="entry name" value="Protein kinase-like (PK-like)"/>
    <property type="match status" value="1"/>
</dbReference>
<evidence type="ECO:0000256" key="2">
    <source>
        <dbReference type="ARBA" id="ARBA00022527"/>
    </source>
</evidence>
<comment type="caution">
    <text evidence="10">The sequence shown here is derived from an EMBL/GenBank/DDBJ whole genome shotgun (WGS) entry which is preliminary data.</text>
</comment>
<dbReference type="SMART" id="SM00220">
    <property type="entry name" value="S_TKc"/>
    <property type="match status" value="1"/>
</dbReference>
<evidence type="ECO:0000259" key="9">
    <source>
        <dbReference type="PROSITE" id="PS50011"/>
    </source>
</evidence>
<keyword evidence="2" id="KW-0723">Serine/threonine-protein kinase</keyword>
<evidence type="ECO:0000256" key="5">
    <source>
        <dbReference type="ARBA" id="ARBA00022777"/>
    </source>
</evidence>
<dbReference type="EC" id="2.7.11.1" evidence="1"/>
<sequence length="462" mass="50314">MSHSPSMRQRLERALAGRYDLVRMVGEGATSEVWLAMDLRHRRPVALKALRPDVSDQLGARRFLREIEFVARLNHPHILPLHDSGDADGLLFFTAPYVASGSLRGRMGLERCLPLSDALRIAREVADALDYAHRAEVIHRDLKPENILLQEGHAVVGDFGLARAIGKAATSSHTSSGVLLGTPAYMSPEQAAGRADLDGRTDLYSLGCILYEMLAGSRPFHGETVAQLVLQHLSAPPPDLGEVRPDLPDRVRLAVWRSLAKERDERFATGAAMMQALVGEGSELESPPRRAAATRGLSDPQRDSLRSFPDFATRFVGRVEAFEEAARRLRSHRLVSLVGFAGVGKTRLAAEVARARIHDYADGAWFVDLAPLLEGARVSQAIAATLGLTPVAGTPLEDQLRALLEKREALLVLDNCEQVRSACAACARELLQHCRGLAILATSREALGLAIESAYPLAPLTR</sequence>
<dbReference type="InterPro" id="IPR011009">
    <property type="entry name" value="Kinase-like_dom_sf"/>
</dbReference>
<feature type="binding site" evidence="7">
    <location>
        <position position="48"/>
    </location>
    <ligand>
        <name>ATP</name>
        <dbReference type="ChEBI" id="CHEBI:30616"/>
    </ligand>
</feature>
<proteinExistence type="predicted"/>
<keyword evidence="5" id="KW-0418">Kinase</keyword>
<evidence type="ECO:0000313" key="11">
    <source>
        <dbReference type="Proteomes" id="UP000319836"/>
    </source>
</evidence>
<dbReference type="Pfam" id="PF00069">
    <property type="entry name" value="Pkinase"/>
    <property type="match status" value="1"/>
</dbReference>
<dbReference type="SUPFAM" id="SSF52540">
    <property type="entry name" value="P-loop containing nucleoside triphosphate hydrolases"/>
    <property type="match status" value="1"/>
</dbReference>
<dbReference type="InterPro" id="IPR002182">
    <property type="entry name" value="NB-ARC"/>
</dbReference>
<evidence type="ECO:0000256" key="3">
    <source>
        <dbReference type="ARBA" id="ARBA00022679"/>
    </source>
</evidence>
<dbReference type="GO" id="GO:0005524">
    <property type="term" value="F:ATP binding"/>
    <property type="evidence" value="ECO:0007669"/>
    <property type="project" value="UniProtKB-UniRule"/>
</dbReference>
<feature type="domain" description="Protein kinase" evidence="9">
    <location>
        <begin position="19"/>
        <end position="278"/>
    </location>
</feature>
<feature type="region of interest" description="Disordered" evidence="8">
    <location>
        <begin position="282"/>
        <end position="302"/>
    </location>
</feature>
<feature type="non-terminal residue" evidence="10">
    <location>
        <position position="462"/>
    </location>
</feature>
<dbReference type="InterPro" id="IPR008271">
    <property type="entry name" value="Ser/Thr_kinase_AS"/>
</dbReference>
<evidence type="ECO:0000256" key="7">
    <source>
        <dbReference type="PROSITE-ProRule" id="PRU10141"/>
    </source>
</evidence>
<dbReference type="PROSITE" id="PS00108">
    <property type="entry name" value="PROTEIN_KINASE_ST"/>
    <property type="match status" value="1"/>
</dbReference>
<dbReference type="Gene3D" id="3.40.50.300">
    <property type="entry name" value="P-loop containing nucleotide triphosphate hydrolases"/>
    <property type="match status" value="1"/>
</dbReference>
<dbReference type="GO" id="GO:0016887">
    <property type="term" value="F:ATP hydrolysis activity"/>
    <property type="evidence" value="ECO:0007669"/>
    <property type="project" value="InterPro"/>
</dbReference>
<dbReference type="CDD" id="cd14014">
    <property type="entry name" value="STKc_PknB_like"/>
    <property type="match status" value="1"/>
</dbReference>
<evidence type="ECO:0000256" key="6">
    <source>
        <dbReference type="ARBA" id="ARBA00022840"/>
    </source>
</evidence>
<dbReference type="AlphaFoldDB" id="A0A538TYH0"/>
<protein>
    <recommendedName>
        <fullName evidence="1">non-specific serine/threonine protein kinase</fullName>
        <ecNumber evidence="1">2.7.11.1</ecNumber>
    </recommendedName>
</protein>
<keyword evidence="6 7" id="KW-0067">ATP-binding</keyword>
<evidence type="ECO:0000256" key="4">
    <source>
        <dbReference type="ARBA" id="ARBA00022741"/>
    </source>
</evidence>
<dbReference type="EMBL" id="VBPA01000391">
    <property type="protein sequence ID" value="TMQ68690.1"/>
    <property type="molecule type" value="Genomic_DNA"/>
</dbReference>
<dbReference type="Gene3D" id="1.10.510.10">
    <property type="entry name" value="Transferase(Phosphotransferase) domain 1"/>
    <property type="match status" value="1"/>
</dbReference>
<dbReference type="InterPro" id="IPR000719">
    <property type="entry name" value="Prot_kinase_dom"/>
</dbReference>
<dbReference type="InterPro" id="IPR027417">
    <property type="entry name" value="P-loop_NTPase"/>
</dbReference>
<gene>
    <name evidence="10" type="ORF">E6K80_14040</name>
</gene>
<dbReference type="PROSITE" id="PS00107">
    <property type="entry name" value="PROTEIN_KINASE_ATP"/>
    <property type="match status" value="1"/>
</dbReference>
<dbReference type="Gene3D" id="3.30.200.20">
    <property type="entry name" value="Phosphorylase Kinase, domain 1"/>
    <property type="match status" value="1"/>
</dbReference>
<keyword evidence="3" id="KW-0808">Transferase</keyword>
<dbReference type="InterPro" id="IPR017441">
    <property type="entry name" value="Protein_kinase_ATP_BS"/>
</dbReference>
<accession>A0A538TYH0</accession>
<dbReference type="GO" id="GO:0004674">
    <property type="term" value="F:protein serine/threonine kinase activity"/>
    <property type="evidence" value="ECO:0007669"/>
    <property type="project" value="UniProtKB-KW"/>
</dbReference>
<dbReference type="PANTHER" id="PTHR43289">
    <property type="entry name" value="MITOGEN-ACTIVATED PROTEIN KINASE KINASE KINASE 20-RELATED"/>
    <property type="match status" value="1"/>
</dbReference>
<dbReference type="Proteomes" id="UP000319836">
    <property type="component" value="Unassembled WGS sequence"/>
</dbReference>
<dbReference type="Pfam" id="PF00931">
    <property type="entry name" value="NB-ARC"/>
    <property type="match status" value="1"/>
</dbReference>
<dbReference type="FunFam" id="1.10.510.10:FF:000021">
    <property type="entry name" value="Serine/threonine protein kinase"/>
    <property type="match status" value="1"/>
</dbReference>
<evidence type="ECO:0000313" key="10">
    <source>
        <dbReference type="EMBL" id="TMQ68690.1"/>
    </source>
</evidence>
<reference evidence="10 11" key="1">
    <citation type="journal article" date="2019" name="Nat. Microbiol.">
        <title>Mediterranean grassland soil C-N compound turnover is dependent on rainfall and depth, and is mediated by genomically divergent microorganisms.</title>
        <authorList>
            <person name="Diamond S."/>
            <person name="Andeer P.F."/>
            <person name="Li Z."/>
            <person name="Crits-Christoph A."/>
            <person name="Burstein D."/>
            <person name="Anantharaman K."/>
            <person name="Lane K.R."/>
            <person name="Thomas B.C."/>
            <person name="Pan C."/>
            <person name="Northen T.R."/>
            <person name="Banfield J.F."/>
        </authorList>
    </citation>
    <scope>NUCLEOTIDE SEQUENCE [LARGE SCALE GENOMIC DNA]</scope>
    <source>
        <strain evidence="10">WS_10</strain>
    </source>
</reference>
<evidence type="ECO:0000256" key="1">
    <source>
        <dbReference type="ARBA" id="ARBA00012513"/>
    </source>
</evidence>
<dbReference type="PROSITE" id="PS50011">
    <property type="entry name" value="PROTEIN_KINASE_DOM"/>
    <property type="match status" value="1"/>
</dbReference>
<name>A0A538TYH0_UNCEI</name>
<organism evidence="10 11">
    <name type="scientific">Eiseniibacteriota bacterium</name>
    <dbReference type="NCBI Taxonomy" id="2212470"/>
    <lineage>
        <taxon>Bacteria</taxon>
        <taxon>Candidatus Eiseniibacteriota</taxon>
    </lineage>
</organism>